<evidence type="ECO:0000256" key="3">
    <source>
        <dbReference type="ARBA" id="ARBA00023125"/>
    </source>
</evidence>
<dbReference type="EMBL" id="LS483487">
    <property type="protein sequence ID" value="SQJ15769.1"/>
    <property type="molecule type" value="Genomic_DNA"/>
</dbReference>
<accession>A0AAX2JET8</accession>
<keyword evidence="1" id="KW-0678">Repressor</keyword>
<dbReference type="InterPro" id="IPR000551">
    <property type="entry name" value="MerR-type_HTH_dom"/>
</dbReference>
<gene>
    <name evidence="7" type="primary">hmrR_2</name>
    <name evidence="7" type="ORF">NCTC12112_03109</name>
</gene>
<feature type="coiled-coil region" evidence="5">
    <location>
        <begin position="74"/>
        <end position="108"/>
    </location>
</feature>
<evidence type="ECO:0000256" key="5">
    <source>
        <dbReference type="SAM" id="Coils"/>
    </source>
</evidence>
<dbReference type="Proteomes" id="UP000249008">
    <property type="component" value="Chromosome 1"/>
</dbReference>
<dbReference type="SUPFAM" id="SSF46955">
    <property type="entry name" value="Putative DNA-binding domain"/>
    <property type="match status" value="1"/>
</dbReference>
<dbReference type="RefSeq" id="WP_005978516.1">
    <property type="nucleotide sequence ID" value="NZ_CABKNW010000004.1"/>
</dbReference>
<dbReference type="PANTHER" id="PTHR30204:SF69">
    <property type="entry name" value="MERR-FAMILY TRANSCRIPTIONAL REGULATOR"/>
    <property type="match status" value="1"/>
</dbReference>
<dbReference type="GeneID" id="78454373"/>
<dbReference type="Pfam" id="PF13411">
    <property type="entry name" value="MerR_1"/>
    <property type="match status" value="1"/>
</dbReference>
<keyword evidence="4" id="KW-0804">Transcription</keyword>
<keyword evidence="2" id="KW-0805">Transcription regulation</keyword>
<dbReference type="SMART" id="SM00422">
    <property type="entry name" value="HTH_MERR"/>
    <property type="match status" value="1"/>
</dbReference>
<organism evidence="7 8">
    <name type="scientific">Fusobacterium ulcerans</name>
    <dbReference type="NCBI Taxonomy" id="861"/>
    <lineage>
        <taxon>Bacteria</taxon>
        <taxon>Fusobacteriati</taxon>
        <taxon>Fusobacteriota</taxon>
        <taxon>Fusobacteriia</taxon>
        <taxon>Fusobacteriales</taxon>
        <taxon>Fusobacteriaceae</taxon>
        <taxon>Fusobacterium</taxon>
    </lineage>
</organism>
<dbReference type="PROSITE" id="PS50937">
    <property type="entry name" value="HTH_MERR_2"/>
    <property type="match status" value="1"/>
</dbReference>
<sequence length="262" mass="30545">MEKYLSIGEISKITKVPTSKLRFYDKEGLLSPQLKKESRYRYYSSEQLILIKKIVTLRDLGFTIKEIKEFLGNEKNNEKDIEMIKNVLNRVQEEIKKLKSIEKELLTDLNKKPRKIGIPFLEEVEEKKGVRILKEVNISKEENLLSMIKNVIKHEEKGYKILSHTIRKKIEDLPNENSLENGYITTDNPELHNSIILKKGKYASILGKGSFENSTVLTELFNWIKENNLKIIDEYANIFFNPEGIGVKSKKDVPYEIKILVE</sequence>
<dbReference type="InterPro" id="IPR011256">
    <property type="entry name" value="Reg_factor_effector_dom_sf"/>
</dbReference>
<dbReference type="GO" id="GO:0003700">
    <property type="term" value="F:DNA-binding transcription factor activity"/>
    <property type="evidence" value="ECO:0007669"/>
    <property type="project" value="InterPro"/>
</dbReference>
<dbReference type="PANTHER" id="PTHR30204">
    <property type="entry name" value="REDOX-CYCLING DRUG-SENSING TRANSCRIPTIONAL ACTIVATOR SOXR"/>
    <property type="match status" value="1"/>
</dbReference>
<evidence type="ECO:0000256" key="1">
    <source>
        <dbReference type="ARBA" id="ARBA00022491"/>
    </source>
</evidence>
<dbReference type="Gene3D" id="1.10.1660.10">
    <property type="match status" value="1"/>
</dbReference>
<keyword evidence="3" id="KW-0238">DNA-binding</keyword>
<dbReference type="GO" id="GO:0003677">
    <property type="term" value="F:DNA binding"/>
    <property type="evidence" value="ECO:0007669"/>
    <property type="project" value="UniProtKB-KW"/>
</dbReference>
<name>A0AAX2JET8_9FUSO</name>
<dbReference type="AlphaFoldDB" id="A0AAX2JET8"/>
<dbReference type="InterPro" id="IPR047057">
    <property type="entry name" value="MerR_fam"/>
</dbReference>
<dbReference type="KEGG" id="ful:C4N20_06100"/>
<protein>
    <submittedName>
        <fullName evidence="7">Copper export regulator</fullName>
    </submittedName>
</protein>
<evidence type="ECO:0000256" key="2">
    <source>
        <dbReference type="ARBA" id="ARBA00023015"/>
    </source>
</evidence>
<evidence type="ECO:0000256" key="4">
    <source>
        <dbReference type="ARBA" id="ARBA00023163"/>
    </source>
</evidence>
<evidence type="ECO:0000313" key="7">
    <source>
        <dbReference type="EMBL" id="SQJ15769.1"/>
    </source>
</evidence>
<feature type="domain" description="HTH merR-type" evidence="6">
    <location>
        <begin position="4"/>
        <end position="73"/>
    </location>
</feature>
<proteinExistence type="predicted"/>
<evidence type="ECO:0000313" key="8">
    <source>
        <dbReference type="Proteomes" id="UP000249008"/>
    </source>
</evidence>
<dbReference type="InterPro" id="IPR009061">
    <property type="entry name" value="DNA-bd_dom_put_sf"/>
</dbReference>
<keyword evidence="5" id="KW-0175">Coiled coil</keyword>
<dbReference type="SUPFAM" id="SSF55136">
    <property type="entry name" value="Probable bacterial effector-binding domain"/>
    <property type="match status" value="1"/>
</dbReference>
<evidence type="ECO:0000259" key="6">
    <source>
        <dbReference type="PROSITE" id="PS50937"/>
    </source>
</evidence>
<reference evidence="7 8" key="1">
    <citation type="submission" date="2018-06" db="EMBL/GenBank/DDBJ databases">
        <authorList>
            <consortium name="Pathogen Informatics"/>
            <person name="Doyle S."/>
        </authorList>
    </citation>
    <scope>NUCLEOTIDE SEQUENCE [LARGE SCALE GENOMIC DNA]</scope>
    <source>
        <strain evidence="7 8">NCTC12112</strain>
    </source>
</reference>